<reference evidence="2 3" key="1">
    <citation type="journal article" date="2018" name="MBio">
        <title>Comparative Genomics Reveals the Core Gene Toolbox for the Fungus-Insect Symbiosis.</title>
        <authorList>
            <person name="Wang Y."/>
            <person name="Stata M."/>
            <person name="Wang W."/>
            <person name="Stajich J.E."/>
            <person name="White M.M."/>
            <person name="Moncalvo J.M."/>
        </authorList>
    </citation>
    <scope>NUCLEOTIDE SEQUENCE [LARGE SCALE GENOMIC DNA]</scope>
    <source>
        <strain evidence="2 3">SWE-8-4</strain>
    </source>
</reference>
<sequence length="49" mass="5330">MKEPTPAKALVQPLPASNTKKEPNGIDNVMTLQNGKKIANLWKKSAEKA</sequence>
<dbReference type="AlphaFoldDB" id="A0A2T9YWX2"/>
<comment type="caution">
    <text evidence="2">The sequence shown here is derived from an EMBL/GenBank/DDBJ whole genome shotgun (WGS) entry which is preliminary data.</text>
</comment>
<keyword evidence="3" id="KW-1185">Reference proteome</keyword>
<proteinExistence type="predicted"/>
<accession>A0A2T9YWX2</accession>
<dbReference type="EMBL" id="MBFR01000023">
    <property type="protein sequence ID" value="PVU96829.1"/>
    <property type="molecule type" value="Genomic_DNA"/>
</dbReference>
<organism evidence="2 3">
    <name type="scientific">Smittium simulii</name>
    <dbReference type="NCBI Taxonomy" id="133385"/>
    <lineage>
        <taxon>Eukaryota</taxon>
        <taxon>Fungi</taxon>
        <taxon>Fungi incertae sedis</taxon>
        <taxon>Zoopagomycota</taxon>
        <taxon>Kickxellomycotina</taxon>
        <taxon>Harpellomycetes</taxon>
        <taxon>Harpellales</taxon>
        <taxon>Legeriomycetaceae</taxon>
        <taxon>Smittium</taxon>
    </lineage>
</organism>
<feature type="region of interest" description="Disordered" evidence="1">
    <location>
        <begin position="1"/>
        <end position="28"/>
    </location>
</feature>
<name>A0A2T9YWX2_9FUNG</name>
<protein>
    <submittedName>
        <fullName evidence="2">Uncharacterized protein</fullName>
    </submittedName>
</protein>
<dbReference type="Proteomes" id="UP000245383">
    <property type="component" value="Unassembled WGS sequence"/>
</dbReference>
<evidence type="ECO:0000313" key="3">
    <source>
        <dbReference type="Proteomes" id="UP000245383"/>
    </source>
</evidence>
<evidence type="ECO:0000313" key="2">
    <source>
        <dbReference type="EMBL" id="PVU96829.1"/>
    </source>
</evidence>
<gene>
    <name evidence="2" type="ORF">BB561_000937</name>
</gene>
<evidence type="ECO:0000256" key="1">
    <source>
        <dbReference type="SAM" id="MobiDB-lite"/>
    </source>
</evidence>